<evidence type="ECO:0000313" key="9">
    <source>
        <dbReference type="EMBL" id="TWH77609.1"/>
    </source>
</evidence>
<feature type="transmembrane region" description="Helical" evidence="8">
    <location>
        <begin position="150"/>
        <end position="167"/>
    </location>
</feature>
<gene>
    <name evidence="9" type="ORF">LY60_03375</name>
</gene>
<protein>
    <submittedName>
        <fullName evidence="9">Amino acid permease</fullName>
    </submittedName>
</protein>
<proteinExistence type="predicted"/>
<feature type="transmembrane region" description="Helical" evidence="8">
    <location>
        <begin position="37"/>
        <end position="64"/>
    </location>
</feature>
<feature type="transmembrane region" description="Helical" evidence="8">
    <location>
        <begin position="360"/>
        <end position="378"/>
    </location>
</feature>
<feature type="transmembrane region" description="Helical" evidence="8">
    <location>
        <begin position="127"/>
        <end position="145"/>
    </location>
</feature>
<comment type="caution">
    <text evidence="9">The sequence shown here is derived from an EMBL/GenBank/DDBJ whole genome shotgun (WGS) entry which is preliminary data.</text>
</comment>
<feature type="transmembrane region" description="Helical" evidence="8">
    <location>
        <begin position="217"/>
        <end position="237"/>
    </location>
</feature>
<dbReference type="AlphaFoldDB" id="A0A562J2W7"/>
<accession>A0A562J2W7</accession>
<sequence length="379" mass="40092">MKSKKISAWEAAMLIAGSGLGTGILAIPYAASRTGLFGIITAVAAAFVASALMHLLVADLVLNSKNSTQLMGIFKEHLFKGKNENLYSSLFFAVLAVVLLFNLAIYILVAAEVFTETFGIAPSVSKIIFYGISSLIVVAGIKIIGVSEKYSMIIIGGVVMFLTVKSLDHPVRNIELTFGSYRGALALYGLVMFSFSALFSIPQAANNIENKNKLKTAIIAGIAINAAITLFFTFSAIKASDTVTQVATIGLSSSLGNMTNVVCALFVALAMFTSYLSIALAQIDIICTEIKVKRKTAFMGATVPSLLTALFLPISFIAMIQVVGGIVAVITSLLVIPGYIKATEHSNGNLMLGNLGKNKILLSIVLASYILMAASSFIN</sequence>
<name>A0A562J2W7_9FIRM</name>
<keyword evidence="10" id="KW-1185">Reference proteome</keyword>
<feature type="transmembrane region" description="Helical" evidence="8">
    <location>
        <begin position="85"/>
        <end position="107"/>
    </location>
</feature>
<evidence type="ECO:0000256" key="3">
    <source>
        <dbReference type="ARBA" id="ARBA00022475"/>
    </source>
</evidence>
<comment type="subcellular location">
    <subcellularLocation>
        <location evidence="1">Cell inner membrane</location>
        <topology evidence="1">Multi-pass membrane protein</topology>
    </subcellularLocation>
</comment>
<evidence type="ECO:0000256" key="8">
    <source>
        <dbReference type="SAM" id="Phobius"/>
    </source>
</evidence>
<feature type="transmembrane region" description="Helical" evidence="8">
    <location>
        <begin position="297"/>
        <end position="316"/>
    </location>
</feature>
<organism evidence="9 10">
    <name type="scientific">Sedimentibacter saalensis</name>
    <dbReference type="NCBI Taxonomy" id="130788"/>
    <lineage>
        <taxon>Bacteria</taxon>
        <taxon>Bacillati</taxon>
        <taxon>Bacillota</taxon>
        <taxon>Tissierellia</taxon>
        <taxon>Sedimentibacter</taxon>
    </lineage>
</organism>
<reference evidence="9 10" key="1">
    <citation type="submission" date="2019-07" db="EMBL/GenBank/DDBJ databases">
        <title>Genomic Encyclopedia of Type Strains, Phase I: the one thousand microbial genomes (KMG-I) project.</title>
        <authorList>
            <person name="Kyrpides N."/>
        </authorList>
    </citation>
    <scope>NUCLEOTIDE SEQUENCE [LARGE SCALE GENOMIC DNA]</scope>
    <source>
        <strain evidence="9 10">DSM 13558</strain>
    </source>
</reference>
<evidence type="ECO:0000313" key="10">
    <source>
        <dbReference type="Proteomes" id="UP000315343"/>
    </source>
</evidence>
<keyword evidence="4" id="KW-0997">Cell inner membrane</keyword>
<dbReference type="Pfam" id="PF03222">
    <property type="entry name" value="Trp_Tyr_perm"/>
    <property type="match status" value="1"/>
</dbReference>
<evidence type="ECO:0000256" key="1">
    <source>
        <dbReference type="ARBA" id="ARBA00004429"/>
    </source>
</evidence>
<keyword evidence="7 8" id="KW-0472">Membrane</keyword>
<feature type="transmembrane region" description="Helical" evidence="8">
    <location>
        <begin position="257"/>
        <end position="276"/>
    </location>
</feature>
<evidence type="ECO:0000256" key="2">
    <source>
        <dbReference type="ARBA" id="ARBA00022448"/>
    </source>
</evidence>
<dbReference type="GO" id="GO:0005886">
    <property type="term" value="C:plasma membrane"/>
    <property type="evidence" value="ECO:0007669"/>
    <property type="project" value="UniProtKB-SubCell"/>
</dbReference>
<feature type="transmembrane region" description="Helical" evidence="8">
    <location>
        <begin position="322"/>
        <end position="340"/>
    </location>
</feature>
<dbReference type="InterPro" id="IPR018227">
    <property type="entry name" value="Amino_acid_transport_2"/>
</dbReference>
<keyword evidence="6 8" id="KW-1133">Transmembrane helix</keyword>
<dbReference type="Proteomes" id="UP000315343">
    <property type="component" value="Unassembled WGS sequence"/>
</dbReference>
<evidence type="ECO:0000256" key="7">
    <source>
        <dbReference type="ARBA" id="ARBA00023136"/>
    </source>
</evidence>
<feature type="transmembrane region" description="Helical" evidence="8">
    <location>
        <begin position="12"/>
        <end position="31"/>
    </location>
</feature>
<keyword evidence="3" id="KW-1003">Cell membrane</keyword>
<feature type="transmembrane region" description="Helical" evidence="8">
    <location>
        <begin position="187"/>
        <end position="205"/>
    </location>
</feature>
<keyword evidence="2" id="KW-0813">Transport</keyword>
<keyword evidence="5 8" id="KW-0812">Transmembrane</keyword>
<dbReference type="GO" id="GO:0003333">
    <property type="term" value="P:amino acid transmembrane transport"/>
    <property type="evidence" value="ECO:0007669"/>
    <property type="project" value="InterPro"/>
</dbReference>
<dbReference type="Gene3D" id="1.20.1740.10">
    <property type="entry name" value="Amino acid/polyamine transporter I"/>
    <property type="match status" value="1"/>
</dbReference>
<evidence type="ECO:0000256" key="5">
    <source>
        <dbReference type="ARBA" id="ARBA00022692"/>
    </source>
</evidence>
<dbReference type="RefSeq" id="WP_145086457.1">
    <property type="nucleotide sequence ID" value="NZ_VLKH01000013.1"/>
</dbReference>
<dbReference type="EMBL" id="VLKH01000013">
    <property type="protein sequence ID" value="TWH77609.1"/>
    <property type="molecule type" value="Genomic_DNA"/>
</dbReference>
<evidence type="ECO:0000256" key="4">
    <source>
        <dbReference type="ARBA" id="ARBA00022519"/>
    </source>
</evidence>
<evidence type="ECO:0000256" key="6">
    <source>
        <dbReference type="ARBA" id="ARBA00022989"/>
    </source>
</evidence>
<dbReference type="OrthoDB" id="3170841at2"/>